<feature type="transmembrane region" description="Helical" evidence="9">
    <location>
        <begin position="271"/>
        <end position="293"/>
    </location>
</feature>
<evidence type="ECO:0000256" key="9">
    <source>
        <dbReference type="SAM" id="Phobius"/>
    </source>
</evidence>
<feature type="transmembrane region" description="Helical" evidence="9">
    <location>
        <begin position="123"/>
        <end position="144"/>
    </location>
</feature>
<evidence type="ECO:0000256" key="2">
    <source>
        <dbReference type="ARBA" id="ARBA00022448"/>
    </source>
</evidence>
<gene>
    <name evidence="10" type="ORF">J4035_08820</name>
</gene>
<feature type="transmembrane region" description="Helical" evidence="9">
    <location>
        <begin position="217"/>
        <end position="241"/>
    </location>
</feature>
<evidence type="ECO:0000256" key="1">
    <source>
        <dbReference type="ARBA" id="ARBA00004651"/>
    </source>
</evidence>
<accession>A0ABS3SIE6</accession>
<name>A0ABS3SIE6_9CELL</name>
<dbReference type="PANTHER" id="PTHR32196">
    <property type="entry name" value="ABC TRANSPORTER PERMEASE PROTEIN YPHD-RELATED-RELATED"/>
    <property type="match status" value="1"/>
</dbReference>
<keyword evidence="6 9" id="KW-1133">Transmembrane helix</keyword>
<evidence type="ECO:0000256" key="4">
    <source>
        <dbReference type="ARBA" id="ARBA00022519"/>
    </source>
</evidence>
<comment type="caution">
    <text evidence="10">The sequence shown here is derived from an EMBL/GenBank/DDBJ whole genome shotgun (WGS) entry which is preliminary data.</text>
</comment>
<keyword evidence="7 9" id="KW-0472">Membrane</keyword>
<evidence type="ECO:0000256" key="7">
    <source>
        <dbReference type="ARBA" id="ARBA00023136"/>
    </source>
</evidence>
<feature type="transmembrane region" description="Helical" evidence="9">
    <location>
        <begin position="164"/>
        <end position="186"/>
    </location>
</feature>
<dbReference type="PANTHER" id="PTHR32196:SF71">
    <property type="entry name" value="AUTOINDUCER 2 IMPORT SYSTEM PERMEASE PROTEIN LSRD"/>
    <property type="match status" value="1"/>
</dbReference>
<feature type="transmembrane region" description="Helical" evidence="9">
    <location>
        <begin position="80"/>
        <end position="111"/>
    </location>
</feature>
<evidence type="ECO:0000313" key="10">
    <source>
        <dbReference type="EMBL" id="MBO3084740.1"/>
    </source>
</evidence>
<dbReference type="EMBL" id="JAGFBM010000003">
    <property type="protein sequence ID" value="MBO3084740.1"/>
    <property type="molecule type" value="Genomic_DNA"/>
</dbReference>
<evidence type="ECO:0000256" key="3">
    <source>
        <dbReference type="ARBA" id="ARBA00022475"/>
    </source>
</evidence>
<proteinExistence type="predicted"/>
<keyword evidence="11" id="KW-1185">Reference proteome</keyword>
<comment type="subcellular location">
    <subcellularLocation>
        <location evidence="1">Cell membrane</location>
        <topology evidence="1">Multi-pass membrane protein</topology>
    </subcellularLocation>
</comment>
<dbReference type="Proteomes" id="UP000678317">
    <property type="component" value="Unassembled WGS sequence"/>
</dbReference>
<evidence type="ECO:0000256" key="6">
    <source>
        <dbReference type="ARBA" id="ARBA00022989"/>
    </source>
</evidence>
<keyword evidence="4" id="KW-0997">Cell inner membrane</keyword>
<dbReference type="RefSeq" id="WP_208289403.1">
    <property type="nucleotide sequence ID" value="NZ_CP074404.1"/>
</dbReference>
<sequence length="318" mass="32711">MTALALDTGIARVRDRIGAVLSGKGIFIALAVVLVVAAIVAPNFYAQVNVSNTLRRASILGLVTIGQLVVLMVRNVDLSVAAMIGITAVLLSTAHTTATGLVMALLLAVVVGAANTWLVVRRGVPAFVATFGMVMVLQGGKLIWTQGSTSGESPAALVDLARGSVGPVPTPFLLWLLVTIALSVWISSTRSGRNVVVAGANPTMARLSGINVGKIQWLAFTGSAVLAVLAGALLTGFSGYVDRSIGTGYELDSITAALLGGARFKGGEGSFVGAMGGVLVLAALDTLIVVLGLRPELQDVIKGVVLILALTLHWPDRR</sequence>
<protein>
    <recommendedName>
        <fullName evidence="8">Autoinducer 2 import system permease protein LsrD</fullName>
    </recommendedName>
</protein>
<keyword evidence="2" id="KW-0813">Transport</keyword>
<dbReference type="Pfam" id="PF02653">
    <property type="entry name" value="BPD_transp_2"/>
    <property type="match status" value="1"/>
</dbReference>
<feature type="transmembrane region" description="Helical" evidence="9">
    <location>
        <begin position="57"/>
        <end position="74"/>
    </location>
</feature>
<evidence type="ECO:0000256" key="8">
    <source>
        <dbReference type="ARBA" id="ARBA00039381"/>
    </source>
</evidence>
<evidence type="ECO:0000313" key="11">
    <source>
        <dbReference type="Proteomes" id="UP000678317"/>
    </source>
</evidence>
<feature type="transmembrane region" description="Helical" evidence="9">
    <location>
        <begin position="26"/>
        <end position="45"/>
    </location>
</feature>
<dbReference type="CDD" id="cd06579">
    <property type="entry name" value="TM_PBP1_transp_AraH_like"/>
    <property type="match status" value="1"/>
</dbReference>
<keyword evidence="5 9" id="KW-0812">Transmembrane</keyword>
<dbReference type="InterPro" id="IPR001851">
    <property type="entry name" value="ABC_transp_permease"/>
</dbReference>
<reference evidence="10 11" key="1">
    <citation type="submission" date="2021-03" db="EMBL/GenBank/DDBJ databases">
        <title>novel species in genus Cellulomonas.</title>
        <authorList>
            <person name="Zhang G."/>
        </authorList>
    </citation>
    <scope>NUCLEOTIDE SEQUENCE [LARGE SCALE GENOMIC DNA]</scope>
    <source>
        <strain evidence="11">zg-ZUI188</strain>
    </source>
</reference>
<organism evidence="10 11">
    <name type="scientific">Cellulomonas fengjieae</name>
    <dbReference type="NCBI Taxonomy" id="2819978"/>
    <lineage>
        <taxon>Bacteria</taxon>
        <taxon>Bacillati</taxon>
        <taxon>Actinomycetota</taxon>
        <taxon>Actinomycetes</taxon>
        <taxon>Micrococcales</taxon>
        <taxon>Cellulomonadaceae</taxon>
        <taxon>Cellulomonas</taxon>
    </lineage>
</organism>
<keyword evidence="3" id="KW-1003">Cell membrane</keyword>
<evidence type="ECO:0000256" key="5">
    <source>
        <dbReference type="ARBA" id="ARBA00022692"/>
    </source>
</evidence>